<dbReference type="InterPro" id="IPR010998">
    <property type="entry name" value="Integrase_recombinase_N"/>
</dbReference>
<dbReference type="PANTHER" id="PTHR34605">
    <property type="entry name" value="PHAGE_INTEGRASE DOMAIN-CONTAINING PROTEIN"/>
    <property type="match status" value="1"/>
</dbReference>
<organism evidence="4 5">
    <name type="scientific">Belnapia arida</name>
    <dbReference type="NCBI Taxonomy" id="2804533"/>
    <lineage>
        <taxon>Bacteria</taxon>
        <taxon>Pseudomonadati</taxon>
        <taxon>Pseudomonadota</taxon>
        <taxon>Alphaproteobacteria</taxon>
        <taxon>Acetobacterales</taxon>
        <taxon>Roseomonadaceae</taxon>
        <taxon>Belnapia</taxon>
    </lineage>
</organism>
<sequence length="246" mass="26048">MKVSTLGRRLAAIAIGHRMAGHQLDMKHPAIAAVLKGIRRQHGSAQRQAAPATVDVVKAMVGTCRSDLVGLRDRALLLLGFADAFRRAELVALRVENLAEDASGGGLRVTIRRSKGDQVGEGQVVGIAGTGTATCPVAALAAWRQAAGIETGPLLRSLDRHGRVGDSLSDKAVALVVKRRAEVAGLDPAMFAGHSLRAGLATSAAAHGLEERDIQRQTRHRSVAMLQRYIRDGELFRANVSGRIGL</sequence>
<dbReference type="Pfam" id="PF00589">
    <property type="entry name" value="Phage_integrase"/>
    <property type="match status" value="1"/>
</dbReference>
<evidence type="ECO:0000256" key="2">
    <source>
        <dbReference type="ARBA" id="ARBA00023172"/>
    </source>
</evidence>
<dbReference type="SUPFAM" id="SSF56349">
    <property type="entry name" value="DNA breaking-rejoining enzymes"/>
    <property type="match status" value="1"/>
</dbReference>
<proteinExistence type="predicted"/>
<keyword evidence="2" id="KW-0233">DNA recombination</keyword>
<evidence type="ECO:0000313" key="4">
    <source>
        <dbReference type="EMBL" id="MBL6080221.1"/>
    </source>
</evidence>
<dbReference type="InterPro" id="IPR011010">
    <property type="entry name" value="DNA_brk_join_enz"/>
</dbReference>
<dbReference type="InterPro" id="IPR002104">
    <property type="entry name" value="Integrase_catalytic"/>
</dbReference>
<keyword evidence="1" id="KW-0238">DNA-binding</keyword>
<evidence type="ECO:0000256" key="1">
    <source>
        <dbReference type="ARBA" id="ARBA00023125"/>
    </source>
</evidence>
<dbReference type="CDD" id="cd00799">
    <property type="entry name" value="INT_Cre_C"/>
    <property type="match status" value="1"/>
</dbReference>
<dbReference type="SUPFAM" id="SSF47823">
    <property type="entry name" value="lambda integrase-like, N-terminal domain"/>
    <property type="match status" value="1"/>
</dbReference>
<dbReference type="InterPro" id="IPR013762">
    <property type="entry name" value="Integrase-like_cat_sf"/>
</dbReference>
<dbReference type="EMBL" id="JAETWB010000012">
    <property type="protein sequence ID" value="MBL6080221.1"/>
    <property type="molecule type" value="Genomic_DNA"/>
</dbReference>
<name>A0ABS1U6A0_9PROT</name>
<dbReference type="Gene3D" id="1.10.443.10">
    <property type="entry name" value="Intergrase catalytic core"/>
    <property type="match status" value="1"/>
</dbReference>
<keyword evidence="5" id="KW-1185">Reference proteome</keyword>
<protein>
    <submittedName>
        <fullName evidence="4">Site-specific integrase</fullName>
    </submittedName>
</protein>
<accession>A0ABS1U6A0</accession>
<comment type="caution">
    <text evidence="4">The sequence shown here is derived from an EMBL/GenBank/DDBJ whole genome shotgun (WGS) entry which is preliminary data.</text>
</comment>
<reference evidence="4 5" key="1">
    <citation type="submission" date="2021-01" db="EMBL/GenBank/DDBJ databases">
        <title>Belnapia mucosa sp. nov. and Belnapia arida sp. nov., isolated from the Tabernas Desert (Almeria, Spain).</title>
        <authorList>
            <person name="Molina-Menor E."/>
            <person name="Vidal-Verdu A."/>
            <person name="Calonge A."/>
            <person name="Satari L."/>
            <person name="Pereto J."/>
            <person name="Porcar M."/>
        </authorList>
    </citation>
    <scope>NUCLEOTIDE SEQUENCE [LARGE SCALE GENOMIC DNA]</scope>
    <source>
        <strain evidence="4 5">T18</strain>
    </source>
</reference>
<evidence type="ECO:0000259" key="3">
    <source>
        <dbReference type="PROSITE" id="PS51898"/>
    </source>
</evidence>
<dbReference type="Gene3D" id="1.10.150.130">
    <property type="match status" value="1"/>
</dbReference>
<dbReference type="PROSITE" id="PS51898">
    <property type="entry name" value="TYR_RECOMBINASE"/>
    <property type="match status" value="1"/>
</dbReference>
<dbReference type="InterPro" id="IPR052925">
    <property type="entry name" value="Phage_Integrase-like_Recomb"/>
</dbReference>
<dbReference type="Proteomes" id="UP000660885">
    <property type="component" value="Unassembled WGS sequence"/>
</dbReference>
<dbReference type="PANTHER" id="PTHR34605:SF4">
    <property type="entry name" value="DNA ADENINE METHYLTRANSFERASE"/>
    <property type="match status" value="1"/>
</dbReference>
<gene>
    <name evidence="4" type="ORF">JMJ56_19570</name>
</gene>
<feature type="domain" description="Tyr recombinase" evidence="3">
    <location>
        <begin position="47"/>
        <end position="242"/>
    </location>
</feature>
<evidence type="ECO:0000313" key="5">
    <source>
        <dbReference type="Proteomes" id="UP000660885"/>
    </source>
</evidence>
<dbReference type="RefSeq" id="WP_202833461.1">
    <property type="nucleotide sequence ID" value="NZ_JAETWB010000012.1"/>
</dbReference>